<accession>A0ABN9PBS7</accession>
<feature type="region of interest" description="Disordered" evidence="3">
    <location>
        <begin position="1"/>
        <end position="27"/>
    </location>
</feature>
<dbReference type="PROSITE" id="PS50102">
    <property type="entry name" value="RRM"/>
    <property type="match status" value="1"/>
</dbReference>
<dbReference type="SUPFAM" id="SSF54928">
    <property type="entry name" value="RNA-binding domain, RBD"/>
    <property type="match status" value="1"/>
</dbReference>
<evidence type="ECO:0000313" key="6">
    <source>
        <dbReference type="Proteomes" id="UP001189429"/>
    </source>
</evidence>
<keyword evidence="1 2" id="KW-0694">RNA-binding</keyword>
<name>A0ABN9PBS7_9DINO</name>
<protein>
    <recommendedName>
        <fullName evidence="4">RRM domain-containing protein</fullName>
    </recommendedName>
</protein>
<evidence type="ECO:0000256" key="3">
    <source>
        <dbReference type="SAM" id="MobiDB-lite"/>
    </source>
</evidence>
<dbReference type="Pfam" id="PF00076">
    <property type="entry name" value="RRM_1"/>
    <property type="match status" value="1"/>
</dbReference>
<feature type="domain" description="RRM" evidence="4">
    <location>
        <begin position="124"/>
        <end position="201"/>
    </location>
</feature>
<dbReference type="SMART" id="SM00360">
    <property type="entry name" value="RRM"/>
    <property type="match status" value="1"/>
</dbReference>
<sequence length="491" mass="52015">MIFASQVRVESQTRSRHLSDGPVGQVRAPKSRAWSPIVEVSCRHGWIRIGGLVQDAPCERYAERRRCHRRRPQHLLAPAILEQVPRTSTHRMSAQSAGATTKEGRRKGEGRHDEKGYGGAEKVERLFFTGANFETSEQRLRSFFAAAGQVEKVVLFRLDGARSAGMGHVVYATREGALNALATLHNRVLEGAPVTLKATGMSEQGAVDRERVPRGSVGANGGAEAQRSMSSSAPVQAERAVVPAGSGGSSARRKAGKGKLGAVSLRTRLLHGERGEKEEEEESPAAQQVSGNRSAGRGAREPRDSGPLCSELTIVVPRRPSIPPPGLELLCGSQEPHSLLGNCAMEEGLGEFRRLSSTRASLSTRASSSSALAPPHGAAPACEVPSGEAPRQCCAERGGRRGGGGRGEAADPGRMPRPWKAATARVEAARRLAFEAPGCGWGGLGSQGHSAGEGPCHSYTAWDDPWYDCGQWGGGAHIVFGCGDTQLSLVS</sequence>
<dbReference type="InterPro" id="IPR000504">
    <property type="entry name" value="RRM_dom"/>
</dbReference>
<evidence type="ECO:0000313" key="5">
    <source>
        <dbReference type="EMBL" id="CAK0788813.1"/>
    </source>
</evidence>
<dbReference type="InterPro" id="IPR012677">
    <property type="entry name" value="Nucleotide-bd_a/b_plait_sf"/>
</dbReference>
<reference evidence="5" key="1">
    <citation type="submission" date="2023-10" db="EMBL/GenBank/DDBJ databases">
        <authorList>
            <person name="Chen Y."/>
            <person name="Shah S."/>
            <person name="Dougan E. K."/>
            <person name="Thang M."/>
            <person name="Chan C."/>
        </authorList>
    </citation>
    <scope>NUCLEOTIDE SEQUENCE [LARGE SCALE GENOMIC DNA]</scope>
</reference>
<proteinExistence type="predicted"/>
<feature type="region of interest" description="Disordered" evidence="3">
    <location>
        <begin position="86"/>
        <end position="116"/>
    </location>
</feature>
<comment type="caution">
    <text evidence="5">The sequence shown here is derived from an EMBL/GenBank/DDBJ whole genome shotgun (WGS) entry which is preliminary data.</text>
</comment>
<dbReference type="EMBL" id="CAUYUJ010000115">
    <property type="protein sequence ID" value="CAK0788813.1"/>
    <property type="molecule type" value="Genomic_DNA"/>
</dbReference>
<feature type="region of interest" description="Disordered" evidence="3">
    <location>
        <begin position="360"/>
        <end position="418"/>
    </location>
</feature>
<dbReference type="PANTHER" id="PTHR21245">
    <property type="entry name" value="HETEROGENEOUS NUCLEAR RIBONUCLEOPROTEIN"/>
    <property type="match status" value="1"/>
</dbReference>
<evidence type="ECO:0000256" key="1">
    <source>
        <dbReference type="ARBA" id="ARBA00022884"/>
    </source>
</evidence>
<gene>
    <name evidence="5" type="ORF">PCOR1329_LOCUS556</name>
</gene>
<feature type="compositionally biased region" description="Polar residues" evidence="3">
    <location>
        <begin position="86"/>
        <end position="99"/>
    </location>
</feature>
<keyword evidence="6" id="KW-1185">Reference proteome</keyword>
<feature type="compositionally biased region" description="Basic and acidic residues" evidence="3">
    <location>
        <begin position="102"/>
        <end position="116"/>
    </location>
</feature>
<feature type="compositionally biased region" description="Low complexity" evidence="3">
    <location>
        <begin position="360"/>
        <end position="373"/>
    </location>
</feature>
<evidence type="ECO:0000259" key="4">
    <source>
        <dbReference type="PROSITE" id="PS50102"/>
    </source>
</evidence>
<feature type="region of interest" description="Disordered" evidence="3">
    <location>
        <begin position="201"/>
        <end position="309"/>
    </location>
</feature>
<dbReference type="CDD" id="cd00590">
    <property type="entry name" value="RRM_SF"/>
    <property type="match status" value="1"/>
</dbReference>
<evidence type="ECO:0000256" key="2">
    <source>
        <dbReference type="PROSITE-ProRule" id="PRU00176"/>
    </source>
</evidence>
<dbReference type="Proteomes" id="UP001189429">
    <property type="component" value="Unassembled WGS sequence"/>
</dbReference>
<organism evidence="5 6">
    <name type="scientific">Prorocentrum cordatum</name>
    <dbReference type="NCBI Taxonomy" id="2364126"/>
    <lineage>
        <taxon>Eukaryota</taxon>
        <taxon>Sar</taxon>
        <taxon>Alveolata</taxon>
        <taxon>Dinophyceae</taxon>
        <taxon>Prorocentrales</taxon>
        <taxon>Prorocentraceae</taxon>
        <taxon>Prorocentrum</taxon>
    </lineage>
</organism>
<dbReference type="InterPro" id="IPR035979">
    <property type="entry name" value="RBD_domain_sf"/>
</dbReference>
<dbReference type="Gene3D" id="3.30.70.330">
    <property type="match status" value="1"/>
</dbReference>